<sequence length="244" mass="28442">MRLIKMTILCIVLLFSFCENVYAQEVNQSFEADFGISLPQHKDINQSMNLAFNGTVGLDINVLKRKLFIKPEFGIKRSSKKVNSIYTRSSGTLYEVLTHWNLGAEMSYNIFKRNSFEIRPTLSLKHNYVKNYFTYTYYSDELKTIGITGKKTAKSKHLLDGMGLSMVSGVKVRYGRLFLKVNYEIFRPYLEIDYDAIYNLEHRQVYEEKSKVRYNIDNISLTLGYSSPIKKRPPIIKNDARYNN</sequence>
<evidence type="ECO:0000313" key="3">
    <source>
        <dbReference type="Proteomes" id="UP001185092"/>
    </source>
</evidence>
<proteinExistence type="predicted"/>
<keyword evidence="3" id="KW-1185">Reference proteome</keyword>
<keyword evidence="1" id="KW-0732">Signal</keyword>
<reference evidence="2" key="1">
    <citation type="submission" date="2023-07" db="EMBL/GenBank/DDBJ databases">
        <title>Genomic Encyclopedia of Type Strains, Phase IV (KMG-IV): sequencing the most valuable type-strain genomes for metagenomic binning, comparative biology and taxonomic classification.</title>
        <authorList>
            <person name="Goeker M."/>
        </authorList>
    </citation>
    <scope>NUCLEOTIDE SEQUENCE</scope>
    <source>
        <strain evidence="2">DSM 26174</strain>
    </source>
</reference>
<evidence type="ECO:0000313" key="2">
    <source>
        <dbReference type="EMBL" id="MDR6240382.1"/>
    </source>
</evidence>
<dbReference type="Proteomes" id="UP001185092">
    <property type="component" value="Unassembled WGS sequence"/>
</dbReference>
<protein>
    <recommendedName>
        <fullName evidence="4">Outer membrane protein beta-barrel domain-containing protein</fullName>
    </recommendedName>
</protein>
<feature type="signal peptide" evidence="1">
    <location>
        <begin position="1"/>
        <end position="23"/>
    </location>
</feature>
<feature type="chain" id="PRO_5041945133" description="Outer membrane protein beta-barrel domain-containing protein" evidence="1">
    <location>
        <begin position="24"/>
        <end position="244"/>
    </location>
</feature>
<evidence type="ECO:0008006" key="4">
    <source>
        <dbReference type="Google" id="ProtNLM"/>
    </source>
</evidence>
<dbReference type="RefSeq" id="WP_309940291.1">
    <property type="nucleotide sequence ID" value="NZ_AP025305.1"/>
</dbReference>
<name>A0AAE3XPW0_9BACT</name>
<dbReference type="AlphaFoldDB" id="A0AAE3XPW0"/>
<organism evidence="2 3">
    <name type="scientific">Aureibacter tunicatorum</name>
    <dbReference type="NCBI Taxonomy" id="866807"/>
    <lineage>
        <taxon>Bacteria</taxon>
        <taxon>Pseudomonadati</taxon>
        <taxon>Bacteroidota</taxon>
        <taxon>Cytophagia</taxon>
        <taxon>Cytophagales</taxon>
        <taxon>Persicobacteraceae</taxon>
        <taxon>Aureibacter</taxon>
    </lineage>
</organism>
<comment type="caution">
    <text evidence="2">The sequence shown here is derived from an EMBL/GenBank/DDBJ whole genome shotgun (WGS) entry which is preliminary data.</text>
</comment>
<dbReference type="EMBL" id="JAVDQD010000004">
    <property type="protein sequence ID" value="MDR6240382.1"/>
    <property type="molecule type" value="Genomic_DNA"/>
</dbReference>
<evidence type="ECO:0000256" key="1">
    <source>
        <dbReference type="SAM" id="SignalP"/>
    </source>
</evidence>
<accession>A0AAE3XPW0</accession>
<gene>
    <name evidence="2" type="ORF">HNQ88_003448</name>
</gene>